<evidence type="ECO:0000256" key="6">
    <source>
        <dbReference type="RuleBase" id="RU361157"/>
    </source>
</evidence>
<dbReference type="GO" id="GO:0043190">
    <property type="term" value="C:ATP-binding cassette (ABC) transporter complex"/>
    <property type="evidence" value="ECO:0007669"/>
    <property type="project" value="InterPro"/>
</dbReference>
<feature type="transmembrane region" description="Helical" evidence="6">
    <location>
        <begin position="185"/>
        <end position="201"/>
    </location>
</feature>
<feature type="transmembrane region" description="Helical" evidence="6">
    <location>
        <begin position="22"/>
        <end position="47"/>
    </location>
</feature>
<keyword evidence="5" id="KW-0046">Antibiotic resistance</keyword>
<proteinExistence type="inferred from homology"/>
<accession>A0A243Q791</accession>
<comment type="subcellular location">
    <subcellularLocation>
        <location evidence="6">Cell membrane</location>
        <topology evidence="6">Multi-pass membrane protein</topology>
    </subcellularLocation>
    <subcellularLocation>
        <location evidence="1">Membrane</location>
        <topology evidence="1">Multi-pass membrane protein</topology>
    </subcellularLocation>
</comment>
<evidence type="ECO:0000256" key="5">
    <source>
        <dbReference type="ARBA" id="ARBA00023251"/>
    </source>
</evidence>
<dbReference type="Proteomes" id="UP000194632">
    <property type="component" value="Unassembled WGS sequence"/>
</dbReference>
<dbReference type="PIRSF" id="PIRSF006648">
    <property type="entry name" value="DrrB"/>
    <property type="match status" value="1"/>
</dbReference>
<feature type="transmembrane region" description="Helical" evidence="6">
    <location>
        <begin position="67"/>
        <end position="92"/>
    </location>
</feature>
<dbReference type="STRING" id="417102.CA982_17440"/>
<evidence type="ECO:0000256" key="4">
    <source>
        <dbReference type="ARBA" id="ARBA00023136"/>
    </source>
</evidence>
<dbReference type="InterPro" id="IPR051784">
    <property type="entry name" value="Nod_factor_ABC_transporter"/>
</dbReference>
<evidence type="ECO:0000256" key="3">
    <source>
        <dbReference type="ARBA" id="ARBA00022989"/>
    </source>
</evidence>
<dbReference type="InterPro" id="IPR013525">
    <property type="entry name" value="ABC2_TM"/>
</dbReference>
<dbReference type="Pfam" id="PF01061">
    <property type="entry name" value="ABC2_membrane"/>
    <property type="match status" value="1"/>
</dbReference>
<dbReference type="EMBL" id="NGFO01000021">
    <property type="protein sequence ID" value="OUC77391.1"/>
    <property type="molecule type" value="Genomic_DNA"/>
</dbReference>
<keyword evidence="6" id="KW-1003">Cell membrane</keyword>
<sequence length="267" mass="28323">MTALAHTMSDSRVMVRRNVRRLIRFPVLTVMLVGIPVVFLLLFVFVFGGQLGAGMTTQSGDSGRAAYLDYVVPGIVLVTVASAVQGTAIVVAMDMTSGIINRFRTMDIARSAVLTGHVVASLIQALFSIVVVLGVAVAIGFRPSAGSLDWLAALGVTTMFAIALIWLAVYLGLAAKSVETASNTPMFLTILPFLSTGFVPAESLPAGLRQFAEYQPFTPVIEVLRGTLTDAPVPAGSVGAAIGWSLGIGGVSYFLARRTHERRRIPR</sequence>
<dbReference type="InterPro" id="IPR047817">
    <property type="entry name" value="ABC2_TM_bact-type"/>
</dbReference>
<evidence type="ECO:0000256" key="1">
    <source>
        <dbReference type="ARBA" id="ARBA00004141"/>
    </source>
</evidence>
<dbReference type="PROSITE" id="PS51012">
    <property type="entry name" value="ABC_TM2"/>
    <property type="match status" value="1"/>
</dbReference>
<dbReference type="InterPro" id="IPR000412">
    <property type="entry name" value="ABC_2_transport"/>
</dbReference>
<reference evidence="8 9" key="1">
    <citation type="submission" date="2017-05" db="EMBL/GenBank/DDBJ databases">
        <title>Biotechnological potential of actinobacteria isolated from South African environments.</title>
        <authorList>
            <person name="Le Roes-Hill M."/>
            <person name="Prins A."/>
            <person name="Durrell K.A."/>
        </authorList>
    </citation>
    <scope>NUCLEOTIDE SEQUENCE [LARGE SCALE GENOMIC DNA]</scope>
    <source>
        <strain evidence="8">BS2</strain>
    </source>
</reference>
<name>A0A243Q791_9ACTN</name>
<evidence type="ECO:0000313" key="8">
    <source>
        <dbReference type="EMBL" id="OUC77391.1"/>
    </source>
</evidence>
<dbReference type="PANTHER" id="PTHR43229">
    <property type="entry name" value="NODULATION PROTEIN J"/>
    <property type="match status" value="1"/>
</dbReference>
<comment type="similarity">
    <text evidence="6">Belongs to the ABC-2 integral membrane protein family.</text>
</comment>
<feature type="transmembrane region" description="Helical" evidence="6">
    <location>
        <begin position="235"/>
        <end position="256"/>
    </location>
</feature>
<dbReference type="GO" id="GO:0140359">
    <property type="term" value="F:ABC-type transporter activity"/>
    <property type="evidence" value="ECO:0007669"/>
    <property type="project" value="InterPro"/>
</dbReference>
<keyword evidence="3 6" id="KW-1133">Transmembrane helix</keyword>
<dbReference type="AlphaFoldDB" id="A0A243Q791"/>
<dbReference type="RefSeq" id="WP_086536534.1">
    <property type="nucleotide sequence ID" value="NZ_NGFO01000021.1"/>
</dbReference>
<feature type="transmembrane region" description="Helical" evidence="6">
    <location>
        <begin position="113"/>
        <end position="139"/>
    </location>
</feature>
<dbReference type="PANTHER" id="PTHR43229:SF2">
    <property type="entry name" value="NODULATION PROTEIN J"/>
    <property type="match status" value="1"/>
</dbReference>
<evidence type="ECO:0000313" key="9">
    <source>
        <dbReference type="Proteomes" id="UP000194632"/>
    </source>
</evidence>
<dbReference type="OrthoDB" id="670210at2"/>
<feature type="domain" description="ABC transmembrane type-2" evidence="7">
    <location>
        <begin position="27"/>
        <end position="263"/>
    </location>
</feature>
<keyword evidence="9" id="KW-1185">Reference proteome</keyword>
<gene>
    <name evidence="8" type="ORF">CA982_17440</name>
</gene>
<dbReference type="GO" id="GO:0046677">
    <property type="term" value="P:response to antibiotic"/>
    <property type="evidence" value="ECO:0007669"/>
    <property type="project" value="UniProtKB-KW"/>
</dbReference>
<keyword evidence="6" id="KW-0813">Transport</keyword>
<keyword evidence="2 6" id="KW-0812">Transmembrane</keyword>
<keyword evidence="4 6" id="KW-0472">Membrane</keyword>
<evidence type="ECO:0000259" key="7">
    <source>
        <dbReference type="PROSITE" id="PS51012"/>
    </source>
</evidence>
<protein>
    <recommendedName>
        <fullName evidence="6">Transport permease protein</fullName>
    </recommendedName>
</protein>
<evidence type="ECO:0000256" key="2">
    <source>
        <dbReference type="ARBA" id="ARBA00022692"/>
    </source>
</evidence>
<comment type="caution">
    <text evidence="8">The sequence shown here is derived from an EMBL/GenBank/DDBJ whole genome shotgun (WGS) entry which is preliminary data.</text>
</comment>
<organism evidence="8 9">
    <name type="scientific">Gordonia lacunae</name>
    <dbReference type="NCBI Taxonomy" id="417102"/>
    <lineage>
        <taxon>Bacteria</taxon>
        <taxon>Bacillati</taxon>
        <taxon>Actinomycetota</taxon>
        <taxon>Actinomycetes</taxon>
        <taxon>Mycobacteriales</taxon>
        <taxon>Gordoniaceae</taxon>
        <taxon>Gordonia</taxon>
    </lineage>
</organism>
<feature type="transmembrane region" description="Helical" evidence="6">
    <location>
        <begin position="151"/>
        <end position="173"/>
    </location>
</feature>